<dbReference type="EMBL" id="JAHSTS010000001">
    <property type="protein sequence ID" value="MBV4458631.1"/>
    <property type="molecule type" value="Genomic_DNA"/>
</dbReference>
<evidence type="ECO:0000313" key="1">
    <source>
        <dbReference type="EMBL" id="MBV4458631.1"/>
    </source>
</evidence>
<comment type="caution">
    <text evidence="1">The sequence shown here is derived from an EMBL/GenBank/DDBJ whole genome shotgun (WGS) entry which is preliminary data.</text>
</comment>
<keyword evidence="2" id="KW-1185">Reference proteome</keyword>
<dbReference type="Proteomes" id="UP000765224">
    <property type="component" value="Unassembled WGS sequence"/>
</dbReference>
<reference evidence="1 2" key="1">
    <citation type="submission" date="2021-06" db="EMBL/GenBank/DDBJ databases">
        <title>Updating the genus Pseudomonas: Description of 43 new species and partition of the Pseudomonas putida group.</title>
        <authorList>
            <person name="Girard L."/>
            <person name="Lood C."/>
            <person name="Vandamme P."/>
            <person name="Rokni-Zadeh H."/>
            <person name="Van Noort V."/>
            <person name="Hofte M."/>
            <person name="Lavigne R."/>
            <person name="De Mot R."/>
        </authorList>
    </citation>
    <scope>NUCLEOTIDE SEQUENCE [LARGE SCALE GENOMIC DNA]</scope>
    <source>
        <strain evidence="1 2">COR58</strain>
    </source>
</reference>
<dbReference type="RefSeq" id="WP_217892221.1">
    <property type="nucleotide sequence ID" value="NZ_JAHSTS010000001.1"/>
</dbReference>
<accession>A0ABS6PDS3</accession>
<organism evidence="1 2">
    <name type="scientific">Pseudomonas ekonensis</name>
    <dbReference type="NCBI Taxonomy" id="2842353"/>
    <lineage>
        <taxon>Bacteria</taxon>
        <taxon>Pseudomonadati</taxon>
        <taxon>Pseudomonadota</taxon>
        <taxon>Gammaproteobacteria</taxon>
        <taxon>Pseudomonadales</taxon>
        <taxon>Pseudomonadaceae</taxon>
        <taxon>Pseudomonas</taxon>
    </lineage>
</organism>
<protein>
    <submittedName>
        <fullName evidence="1">Uncharacterized protein</fullName>
    </submittedName>
</protein>
<gene>
    <name evidence="1" type="ORF">KVG96_11765</name>
</gene>
<proteinExistence type="predicted"/>
<sequence>MEDTRSMRMMEDIESVYEDYYEGDEGEPIIMEECPSAENDSMEVLEDEFSIELGLGYPDKPEKFLESASSGAVAKCSYVARYHINRGQGAMKYQPVSCSRILNRKACEELRLRRGTPRLKFCFDMLLEPRCKAVNRKVMTVPSIGCPKLLSDVEFCKELLWAAHAEERPTFLVVHESEAKSYVKYLGEAMAQLGVGIVAWRSDQAIAGFGISRLAAQQAGLYYGERGMVVMSDVNVVNKGNLQNGYETDREKNYPFQSTFRYASMGSGAGTPSHQWNMQSASDGSGKQVGKMDVVKTEGGAKRPLEQVIIIGDELMYDPCFITSSEDSDVTDTFVAEENLSRRRGNVTHKTFRVKQKTIEKVSLGTEYWSNAYEKMRDEYLSTLTWEDEVKIEYQGEVVSVGKLSKEFEEEYGVPAVRIRSLMIEKILLKYKERAI</sequence>
<evidence type="ECO:0000313" key="2">
    <source>
        <dbReference type="Proteomes" id="UP000765224"/>
    </source>
</evidence>
<name>A0ABS6PDS3_9PSED</name>